<protein>
    <recommendedName>
        <fullName evidence="2">DUF7730 domain-containing protein</fullName>
    </recommendedName>
</protein>
<feature type="region of interest" description="Disordered" evidence="1">
    <location>
        <begin position="16"/>
        <end position="39"/>
    </location>
</feature>
<dbReference type="PANTHER" id="PTHR38790">
    <property type="entry name" value="2EXR DOMAIN-CONTAINING PROTEIN-RELATED"/>
    <property type="match status" value="1"/>
</dbReference>
<name>A0A9P5E6K0_9HYPO</name>
<dbReference type="EMBL" id="PVQB02000027">
    <property type="protein sequence ID" value="KAF4345388.1"/>
    <property type="molecule type" value="Genomic_DNA"/>
</dbReference>
<gene>
    <name evidence="3" type="ORF">FBEOM_689</name>
</gene>
<reference evidence="3" key="2">
    <citation type="submission" date="2020-02" db="EMBL/GenBank/DDBJ databases">
        <title>Identification and distribution of gene clusters putatively required for synthesis of sphingolipid metabolism inhibitors in phylogenetically diverse species of the filamentous fungus Fusarium.</title>
        <authorList>
            <person name="Kim H.-S."/>
            <person name="Busman M."/>
            <person name="Brown D.W."/>
            <person name="Divon H."/>
            <person name="Uhlig S."/>
            <person name="Proctor R.H."/>
        </authorList>
    </citation>
    <scope>NUCLEOTIDE SEQUENCE</scope>
    <source>
        <strain evidence="3">NRRL 25174</strain>
    </source>
</reference>
<keyword evidence="4" id="KW-1185">Reference proteome</keyword>
<organism evidence="3 4">
    <name type="scientific">Fusarium beomiforme</name>
    <dbReference type="NCBI Taxonomy" id="44412"/>
    <lineage>
        <taxon>Eukaryota</taxon>
        <taxon>Fungi</taxon>
        <taxon>Dikarya</taxon>
        <taxon>Ascomycota</taxon>
        <taxon>Pezizomycotina</taxon>
        <taxon>Sordariomycetes</taxon>
        <taxon>Hypocreomycetidae</taxon>
        <taxon>Hypocreales</taxon>
        <taxon>Nectriaceae</taxon>
        <taxon>Fusarium</taxon>
        <taxon>Fusarium burgessii species complex</taxon>
    </lineage>
</organism>
<dbReference type="InterPro" id="IPR056632">
    <property type="entry name" value="DUF7730"/>
</dbReference>
<accession>A0A9P5E6K0</accession>
<reference evidence="3" key="1">
    <citation type="journal article" date="2017" name="Mycologia">
        <title>Fusarium algeriense, sp. nov., a novel toxigenic crown rot pathogen of durum wheat from Algeria is nested in the Fusarium burgessii species complex.</title>
        <authorList>
            <person name="Laraba I."/>
            <person name="Keddad A."/>
            <person name="Boureghda H."/>
            <person name="Abdallah N."/>
            <person name="Vaughan M.M."/>
            <person name="Proctor R.H."/>
            <person name="Busman M."/>
            <person name="O'Donnell K."/>
        </authorList>
    </citation>
    <scope>NUCLEOTIDE SEQUENCE</scope>
    <source>
        <strain evidence="3">NRRL 25174</strain>
    </source>
</reference>
<evidence type="ECO:0000256" key="1">
    <source>
        <dbReference type="SAM" id="MobiDB-lite"/>
    </source>
</evidence>
<proteinExistence type="predicted"/>
<sequence>MMRSFVKPPGVPGVYFSPVPSSHDGRPRRLLTSEPLHEPPTTVNSYGMFQILPTEIRTRILRLAFGGRTLHVDLTYGLPTPPDPERHGGLQQLPYSVCHRLPPSGIMDSRGPGYDPQPCDDECVRGWNGRNGFRPQCEHWPGEKPKNCSVGAMGWLLSCQQAYRDGIHVLYATNAFHTATKELIMNIHNFFQQQRLNAITSVEIVWEFAPWVLQDTSDDFRAVPPLGNIESFRQFLKAIPNIFPNIKKLYISLQGGMTPKSHGQNSEHQYSTKERIQLVKKNIIRKVDLMVPYLKPHVDFSIAYPTSTYAVQRSLALRQGWKVMQRHETGDVERHWRPLAKCKPRTGYWVCLGDKDVRRQRARGIIGHQHMPARVQEKQYDVFFRSPGIP</sequence>
<dbReference type="AlphaFoldDB" id="A0A9P5E6K0"/>
<evidence type="ECO:0000313" key="4">
    <source>
        <dbReference type="Proteomes" id="UP000730481"/>
    </source>
</evidence>
<comment type="caution">
    <text evidence="3">The sequence shown here is derived from an EMBL/GenBank/DDBJ whole genome shotgun (WGS) entry which is preliminary data.</text>
</comment>
<dbReference type="Proteomes" id="UP000730481">
    <property type="component" value="Unassembled WGS sequence"/>
</dbReference>
<dbReference type="Pfam" id="PF24864">
    <property type="entry name" value="DUF7730"/>
    <property type="match status" value="1"/>
</dbReference>
<evidence type="ECO:0000313" key="3">
    <source>
        <dbReference type="EMBL" id="KAF4345388.1"/>
    </source>
</evidence>
<dbReference type="OrthoDB" id="515692at2759"/>
<feature type="domain" description="DUF7730" evidence="2">
    <location>
        <begin position="147"/>
        <end position="300"/>
    </location>
</feature>
<evidence type="ECO:0000259" key="2">
    <source>
        <dbReference type="Pfam" id="PF24864"/>
    </source>
</evidence>
<dbReference type="PANTHER" id="PTHR38790:SF4">
    <property type="entry name" value="2EXR DOMAIN-CONTAINING PROTEIN"/>
    <property type="match status" value="1"/>
</dbReference>